<comment type="caution">
    <text evidence="2">The sequence shown here is derived from an EMBL/GenBank/DDBJ whole genome shotgun (WGS) entry which is preliminary data.</text>
</comment>
<sequence length="88" mass="9451">MAFRTDSVRSARESGGWSNIGGSTLHYPEPQPLQPFKLRSRELTASGQPENPAAGQTLEAPLSTPPLSRTQPLQPFKLRSGGDAVIHA</sequence>
<proteinExistence type="predicted"/>
<feature type="region of interest" description="Disordered" evidence="1">
    <location>
        <begin position="1"/>
        <end position="88"/>
    </location>
</feature>
<keyword evidence="3" id="KW-1185">Reference proteome</keyword>
<dbReference type="AlphaFoldDB" id="A0AAV4PG13"/>
<evidence type="ECO:0000313" key="2">
    <source>
        <dbReference type="EMBL" id="GIX94859.1"/>
    </source>
</evidence>
<protein>
    <submittedName>
        <fullName evidence="2">Uncharacterized protein</fullName>
    </submittedName>
</protein>
<gene>
    <name evidence="2" type="ORF">CEXT_609141</name>
</gene>
<accession>A0AAV4PG13</accession>
<feature type="compositionally biased region" description="Basic and acidic residues" evidence="1">
    <location>
        <begin position="1"/>
        <end position="12"/>
    </location>
</feature>
<evidence type="ECO:0000256" key="1">
    <source>
        <dbReference type="SAM" id="MobiDB-lite"/>
    </source>
</evidence>
<name>A0AAV4PG13_CAEEX</name>
<evidence type="ECO:0000313" key="3">
    <source>
        <dbReference type="Proteomes" id="UP001054945"/>
    </source>
</evidence>
<reference evidence="2 3" key="1">
    <citation type="submission" date="2021-06" db="EMBL/GenBank/DDBJ databases">
        <title>Caerostris extrusa draft genome.</title>
        <authorList>
            <person name="Kono N."/>
            <person name="Arakawa K."/>
        </authorList>
    </citation>
    <scope>NUCLEOTIDE SEQUENCE [LARGE SCALE GENOMIC DNA]</scope>
</reference>
<dbReference type="Proteomes" id="UP001054945">
    <property type="component" value="Unassembled WGS sequence"/>
</dbReference>
<dbReference type="EMBL" id="BPLR01004436">
    <property type="protein sequence ID" value="GIX94859.1"/>
    <property type="molecule type" value="Genomic_DNA"/>
</dbReference>
<organism evidence="2 3">
    <name type="scientific">Caerostris extrusa</name>
    <name type="common">Bark spider</name>
    <name type="synonym">Caerostris bankana</name>
    <dbReference type="NCBI Taxonomy" id="172846"/>
    <lineage>
        <taxon>Eukaryota</taxon>
        <taxon>Metazoa</taxon>
        <taxon>Ecdysozoa</taxon>
        <taxon>Arthropoda</taxon>
        <taxon>Chelicerata</taxon>
        <taxon>Arachnida</taxon>
        <taxon>Araneae</taxon>
        <taxon>Araneomorphae</taxon>
        <taxon>Entelegynae</taxon>
        <taxon>Araneoidea</taxon>
        <taxon>Araneidae</taxon>
        <taxon>Caerostris</taxon>
    </lineage>
</organism>